<reference evidence="1 2" key="1">
    <citation type="submission" date="2016-10" db="EMBL/GenBank/DDBJ databases">
        <authorList>
            <person name="Cai Z."/>
        </authorList>
    </citation>
    <scope>NUCLEOTIDE SEQUENCE [LARGE SCALE GENOMIC DNA]</scope>
</reference>
<protein>
    <submittedName>
        <fullName evidence="1">Uncharacterized protein</fullName>
    </submittedName>
</protein>
<sequence length="100" mass="10564">MSAIAQLVQAAPLCSSQHQWQPQLHQQWRLLCRPGPCGRRSSSTCAALAQLASGLLPSTWLIIHTGAANTQPSPLQGGRLSAAVEQQVEAAVTAQTLPQS</sequence>
<dbReference type="Proteomes" id="UP000256970">
    <property type="component" value="Unassembled WGS sequence"/>
</dbReference>
<accession>A0A383VNA5</accession>
<evidence type="ECO:0000313" key="1">
    <source>
        <dbReference type="EMBL" id="SZX66214.1"/>
    </source>
</evidence>
<name>A0A383VNA5_TETOB</name>
<evidence type="ECO:0000313" key="2">
    <source>
        <dbReference type="Proteomes" id="UP000256970"/>
    </source>
</evidence>
<gene>
    <name evidence="1" type="ORF">BQ4739_LOCUS6652</name>
</gene>
<keyword evidence="2" id="KW-1185">Reference proteome</keyword>
<organism evidence="1 2">
    <name type="scientific">Tetradesmus obliquus</name>
    <name type="common">Green alga</name>
    <name type="synonym">Acutodesmus obliquus</name>
    <dbReference type="NCBI Taxonomy" id="3088"/>
    <lineage>
        <taxon>Eukaryota</taxon>
        <taxon>Viridiplantae</taxon>
        <taxon>Chlorophyta</taxon>
        <taxon>core chlorophytes</taxon>
        <taxon>Chlorophyceae</taxon>
        <taxon>CS clade</taxon>
        <taxon>Sphaeropleales</taxon>
        <taxon>Scenedesmaceae</taxon>
        <taxon>Tetradesmus</taxon>
    </lineage>
</organism>
<dbReference type="EMBL" id="FNXT01000690">
    <property type="protein sequence ID" value="SZX66214.1"/>
    <property type="molecule type" value="Genomic_DNA"/>
</dbReference>
<proteinExistence type="predicted"/>
<dbReference type="AlphaFoldDB" id="A0A383VNA5"/>